<keyword evidence="11" id="KW-1185">Reference proteome</keyword>
<dbReference type="Proteomes" id="UP001472677">
    <property type="component" value="Unassembled WGS sequence"/>
</dbReference>
<evidence type="ECO:0000256" key="9">
    <source>
        <dbReference type="SAM" id="Phobius"/>
    </source>
</evidence>
<comment type="subcellular location">
    <subcellularLocation>
        <location evidence="1">Endomembrane system</location>
        <topology evidence="1">Multi-pass membrane protein</topology>
    </subcellularLocation>
</comment>
<dbReference type="InterPro" id="IPR004316">
    <property type="entry name" value="SWEET_rpt"/>
</dbReference>
<protein>
    <submittedName>
        <fullName evidence="10">Uncharacterized protein</fullName>
    </submittedName>
</protein>
<keyword evidence="8 9" id="KW-0472">Membrane</keyword>
<evidence type="ECO:0000313" key="11">
    <source>
        <dbReference type="Proteomes" id="UP001472677"/>
    </source>
</evidence>
<organism evidence="10 11">
    <name type="scientific">Hibiscus sabdariffa</name>
    <name type="common">roselle</name>
    <dbReference type="NCBI Taxonomy" id="183260"/>
    <lineage>
        <taxon>Eukaryota</taxon>
        <taxon>Viridiplantae</taxon>
        <taxon>Streptophyta</taxon>
        <taxon>Embryophyta</taxon>
        <taxon>Tracheophyta</taxon>
        <taxon>Spermatophyta</taxon>
        <taxon>Magnoliopsida</taxon>
        <taxon>eudicotyledons</taxon>
        <taxon>Gunneridae</taxon>
        <taxon>Pentapetalae</taxon>
        <taxon>rosids</taxon>
        <taxon>malvids</taxon>
        <taxon>Malvales</taxon>
        <taxon>Malvaceae</taxon>
        <taxon>Malvoideae</taxon>
        <taxon>Hibiscus</taxon>
    </lineage>
</organism>
<evidence type="ECO:0000313" key="10">
    <source>
        <dbReference type="EMBL" id="KAK8596830.1"/>
    </source>
</evidence>
<dbReference type="Gene3D" id="1.20.1280.290">
    <property type="match status" value="1"/>
</dbReference>
<evidence type="ECO:0000256" key="4">
    <source>
        <dbReference type="ARBA" id="ARBA00022597"/>
    </source>
</evidence>
<dbReference type="PANTHER" id="PTHR10791">
    <property type="entry name" value="RAG1-ACTIVATING PROTEIN 1"/>
    <property type="match status" value="1"/>
</dbReference>
<keyword evidence="4" id="KW-0762">Sugar transport</keyword>
<evidence type="ECO:0000256" key="6">
    <source>
        <dbReference type="ARBA" id="ARBA00022737"/>
    </source>
</evidence>
<evidence type="ECO:0000256" key="3">
    <source>
        <dbReference type="ARBA" id="ARBA00022448"/>
    </source>
</evidence>
<name>A0ABR2G8D0_9ROSI</name>
<keyword evidence="3" id="KW-0813">Transport</keyword>
<dbReference type="PANTHER" id="PTHR10791:SF236">
    <property type="entry name" value="BIDIRECTIONAL SUGAR TRANSPORTER SWEET8"/>
    <property type="match status" value="1"/>
</dbReference>
<feature type="transmembrane region" description="Helical" evidence="9">
    <location>
        <begin position="16"/>
        <end position="35"/>
    </location>
</feature>
<evidence type="ECO:0000256" key="2">
    <source>
        <dbReference type="ARBA" id="ARBA00007809"/>
    </source>
</evidence>
<dbReference type="InterPro" id="IPR047664">
    <property type="entry name" value="SWEET"/>
</dbReference>
<evidence type="ECO:0000256" key="5">
    <source>
        <dbReference type="ARBA" id="ARBA00022692"/>
    </source>
</evidence>
<evidence type="ECO:0000256" key="1">
    <source>
        <dbReference type="ARBA" id="ARBA00004127"/>
    </source>
</evidence>
<accession>A0ABR2G8D0</accession>
<evidence type="ECO:0000256" key="7">
    <source>
        <dbReference type="ARBA" id="ARBA00022989"/>
    </source>
</evidence>
<keyword evidence="6" id="KW-0677">Repeat</keyword>
<keyword evidence="5 9" id="KW-0812">Transmembrane</keyword>
<comment type="similarity">
    <text evidence="2">Belongs to the SWEET sugar transporter family.</text>
</comment>
<sequence length="100" mass="11578">MQFAVDCSQVQTNSEFGSVLFTVMNCILWCFYGLPIVKKDNLLVLTINAIGLVIELLYLTVLSLPMSSLVKRFWQQPLFWCPRWFDYREVPQFCSSTPTS</sequence>
<reference evidence="10 11" key="1">
    <citation type="journal article" date="2024" name="G3 (Bethesda)">
        <title>Genome assembly of Hibiscus sabdariffa L. provides insights into metabolisms of medicinal natural products.</title>
        <authorList>
            <person name="Kim T."/>
        </authorList>
    </citation>
    <scope>NUCLEOTIDE SEQUENCE [LARGE SCALE GENOMIC DNA]</scope>
    <source>
        <strain evidence="10">TK-2024</strain>
        <tissue evidence="10">Old leaves</tissue>
    </source>
</reference>
<feature type="transmembrane region" description="Helical" evidence="9">
    <location>
        <begin position="42"/>
        <end position="64"/>
    </location>
</feature>
<keyword evidence="7 9" id="KW-1133">Transmembrane helix</keyword>
<evidence type="ECO:0000256" key="8">
    <source>
        <dbReference type="ARBA" id="ARBA00023136"/>
    </source>
</evidence>
<dbReference type="EMBL" id="JBBPBM010000002">
    <property type="protein sequence ID" value="KAK8596830.1"/>
    <property type="molecule type" value="Genomic_DNA"/>
</dbReference>
<comment type="caution">
    <text evidence="10">The sequence shown here is derived from an EMBL/GenBank/DDBJ whole genome shotgun (WGS) entry which is preliminary data.</text>
</comment>
<proteinExistence type="inferred from homology"/>
<dbReference type="Pfam" id="PF03083">
    <property type="entry name" value="MtN3_slv"/>
    <property type="match status" value="1"/>
</dbReference>
<gene>
    <name evidence="10" type="ORF">V6N12_065309</name>
</gene>